<gene>
    <name evidence="2" type="ORF">SAMN04488540_106100</name>
</gene>
<sequence length="172" mass="17898">MKRTLIALLLANLALVGCGSDDDNNDVDPGPGPGPEPVETVDIAEATSIAIGDVVFNGETGAVTFALATEEEVAISGLTDAKLVYIGLPEPKVRSHMAGTLKMTLPVHEQQQFVCEGEACNFALVESEAAPGSYTLTPDNFGWEGTPVTIKAALSVGNETITAKTDLAEIVQ</sequence>
<dbReference type="EMBL" id="FNEM01000006">
    <property type="protein sequence ID" value="SDJ25446.1"/>
    <property type="molecule type" value="Genomic_DNA"/>
</dbReference>
<evidence type="ECO:0000313" key="2">
    <source>
        <dbReference type="EMBL" id="SDJ25446.1"/>
    </source>
</evidence>
<feature type="chain" id="PRO_5011455609" description="Lipoprotein" evidence="1">
    <location>
        <begin position="20"/>
        <end position="172"/>
    </location>
</feature>
<keyword evidence="3" id="KW-1185">Reference proteome</keyword>
<dbReference type="PROSITE" id="PS51257">
    <property type="entry name" value="PROKAR_LIPOPROTEIN"/>
    <property type="match status" value="1"/>
</dbReference>
<organism evidence="2 3">
    <name type="scientific">Ferrimonas sediminum</name>
    <dbReference type="NCBI Taxonomy" id="718193"/>
    <lineage>
        <taxon>Bacteria</taxon>
        <taxon>Pseudomonadati</taxon>
        <taxon>Pseudomonadota</taxon>
        <taxon>Gammaproteobacteria</taxon>
        <taxon>Alteromonadales</taxon>
        <taxon>Ferrimonadaceae</taxon>
        <taxon>Ferrimonas</taxon>
    </lineage>
</organism>
<keyword evidence="1" id="KW-0732">Signal</keyword>
<proteinExistence type="predicted"/>
<dbReference type="OrthoDB" id="6401268at2"/>
<accession>A0A1G8S8D2</accession>
<evidence type="ECO:0008006" key="4">
    <source>
        <dbReference type="Google" id="ProtNLM"/>
    </source>
</evidence>
<evidence type="ECO:0000256" key="1">
    <source>
        <dbReference type="SAM" id="SignalP"/>
    </source>
</evidence>
<feature type="signal peptide" evidence="1">
    <location>
        <begin position="1"/>
        <end position="19"/>
    </location>
</feature>
<dbReference type="RefSeq" id="WP_090365007.1">
    <property type="nucleotide sequence ID" value="NZ_FNEM01000006.1"/>
</dbReference>
<reference evidence="3" key="1">
    <citation type="submission" date="2016-10" db="EMBL/GenBank/DDBJ databases">
        <authorList>
            <person name="Varghese N."/>
            <person name="Submissions S."/>
        </authorList>
    </citation>
    <scope>NUCLEOTIDE SEQUENCE [LARGE SCALE GENOMIC DNA]</scope>
    <source>
        <strain evidence="3">DSM 23317</strain>
    </source>
</reference>
<protein>
    <recommendedName>
        <fullName evidence="4">Lipoprotein</fullName>
    </recommendedName>
</protein>
<evidence type="ECO:0000313" key="3">
    <source>
        <dbReference type="Proteomes" id="UP000199527"/>
    </source>
</evidence>
<name>A0A1G8S8D2_9GAMM</name>
<dbReference type="Proteomes" id="UP000199527">
    <property type="component" value="Unassembled WGS sequence"/>
</dbReference>
<dbReference type="AlphaFoldDB" id="A0A1G8S8D2"/>